<reference evidence="2" key="1">
    <citation type="journal article" date="2019" name="Int. J. Syst. Evol. Microbiol.">
        <title>The Global Catalogue of Microorganisms (GCM) 10K type strain sequencing project: providing services to taxonomists for standard genome sequencing and annotation.</title>
        <authorList>
            <consortium name="The Broad Institute Genomics Platform"/>
            <consortium name="The Broad Institute Genome Sequencing Center for Infectious Disease"/>
            <person name="Wu L."/>
            <person name="Ma J."/>
        </authorList>
    </citation>
    <scope>NUCLEOTIDE SEQUENCE [LARGE SCALE GENOMIC DNA]</scope>
    <source>
        <strain evidence="2">TISTR 2562</strain>
    </source>
</reference>
<organism evidence="1 2">
    <name type="scientific">Sulfitobacter aestuarii</name>
    <dbReference type="NCBI Taxonomy" id="2161676"/>
    <lineage>
        <taxon>Bacteria</taxon>
        <taxon>Pseudomonadati</taxon>
        <taxon>Pseudomonadota</taxon>
        <taxon>Alphaproteobacteria</taxon>
        <taxon>Rhodobacterales</taxon>
        <taxon>Roseobacteraceae</taxon>
        <taxon>Sulfitobacter</taxon>
    </lineage>
</organism>
<dbReference type="Proteomes" id="UP001597474">
    <property type="component" value="Unassembled WGS sequence"/>
</dbReference>
<evidence type="ECO:0000313" key="1">
    <source>
        <dbReference type="EMBL" id="MFD2738550.1"/>
    </source>
</evidence>
<protein>
    <submittedName>
        <fullName evidence="1">Uncharacterized protein</fullName>
    </submittedName>
</protein>
<comment type="caution">
    <text evidence="1">The sequence shown here is derived from an EMBL/GenBank/DDBJ whole genome shotgun (WGS) entry which is preliminary data.</text>
</comment>
<accession>A0ABW5TYI9</accession>
<proteinExistence type="predicted"/>
<gene>
    <name evidence="1" type="ORF">ACFSUD_03110</name>
</gene>
<dbReference type="RefSeq" id="WP_386371377.1">
    <property type="nucleotide sequence ID" value="NZ_JBHUMP010000002.1"/>
</dbReference>
<keyword evidence="2" id="KW-1185">Reference proteome</keyword>
<name>A0ABW5TYI9_9RHOB</name>
<dbReference type="EMBL" id="JBHUMP010000002">
    <property type="protein sequence ID" value="MFD2738550.1"/>
    <property type="molecule type" value="Genomic_DNA"/>
</dbReference>
<evidence type="ECO:0000313" key="2">
    <source>
        <dbReference type="Proteomes" id="UP001597474"/>
    </source>
</evidence>
<sequence length="435" mass="47656">MNMLNHRIKTPLRHLRGWFAGNPSAPSATLPVAPLATPSLRRISAQGRPAPARDLLQIACPDPTAEDQLRDRHQSRARHLVRQERWHDLSALIREADRTRRLTPGALAVADLMAYGARADVVLAAEHALLAGSPEPGAPLQAGIEALEHVLSEHRDDYVVTCIVAQSHMDVAWAWRGTGWDVEVPISNREAFEAHFDRAAQIMQAPCVSDLQTPLIATTACALLGGTDAGRRGVADRYGALIDLNPANPRPMRAMGNHLLPRWHGSYEELDCAARRTAARCAHVWGAGGYTWVQFDAISRDDRACANLDLAFFIEGLRDILKRRPDPYTANLLAAYCGNAIGQSFSGDDRADHVRSQIAECTGWIVRDHLTELHPMIWAHAARGFDSNLRIHSPNRFAAAGREDALRIITALFKREIAAGQRIVFTGSGATALAA</sequence>